<proteinExistence type="predicted"/>
<evidence type="ECO:0000256" key="2">
    <source>
        <dbReference type="SAM" id="Phobius"/>
    </source>
</evidence>
<feature type="transmembrane region" description="Helical" evidence="2">
    <location>
        <begin position="32"/>
        <end position="52"/>
    </location>
</feature>
<reference evidence="4" key="1">
    <citation type="journal article" date="2019" name="Int. J. Syst. Evol. Microbiol.">
        <title>The Global Catalogue of Microorganisms (GCM) 10K type strain sequencing project: providing services to taxonomists for standard genome sequencing and annotation.</title>
        <authorList>
            <consortium name="The Broad Institute Genomics Platform"/>
            <consortium name="The Broad Institute Genome Sequencing Center for Infectious Disease"/>
            <person name="Wu L."/>
            <person name="Ma J."/>
        </authorList>
    </citation>
    <scope>NUCLEOTIDE SEQUENCE [LARGE SCALE GENOMIC DNA]</scope>
    <source>
        <strain evidence="4">KCTC 32255</strain>
    </source>
</reference>
<keyword evidence="2" id="KW-0472">Membrane</keyword>
<evidence type="ECO:0000256" key="1">
    <source>
        <dbReference type="SAM" id="MobiDB-lite"/>
    </source>
</evidence>
<keyword evidence="4" id="KW-1185">Reference proteome</keyword>
<name>A0ABW2C5H3_9PSEU</name>
<dbReference type="Pfam" id="PF14017">
    <property type="entry name" value="DUF4233"/>
    <property type="match status" value="1"/>
</dbReference>
<protein>
    <submittedName>
        <fullName evidence="3">DUF4233 domain-containing protein</fullName>
    </submittedName>
</protein>
<sequence>MSDSADGAAEQQETEAEQGPPPKDPLKSFRGIMAGALIMEAITVGLAVPVVAQLGGGVTSAQGWLTIAVAVAHLAACGLLRFDWIRLVILGLQLVLIGFFVSLVAIGVIGVLFLGVWLYLFWLRHDVAKRMAAGTLPSQQTS</sequence>
<comment type="caution">
    <text evidence="3">The sequence shown here is derived from an EMBL/GenBank/DDBJ whole genome shotgun (WGS) entry which is preliminary data.</text>
</comment>
<dbReference type="RefSeq" id="WP_345394230.1">
    <property type="nucleotide sequence ID" value="NZ_BAABLA010000021.1"/>
</dbReference>
<feature type="transmembrane region" description="Helical" evidence="2">
    <location>
        <begin position="64"/>
        <end position="82"/>
    </location>
</feature>
<feature type="transmembrane region" description="Helical" evidence="2">
    <location>
        <begin position="94"/>
        <end position="122"/>
    </location>
</feature>
<keyword evidence="2" id="KW-0812">Transmembrane</keyword>
<evidence type="ECO:0000313" key="4">
    <source>
        <dbReference type="Proteomes" id="UP001596337"/>
    </source>
</evidence>
<keyword evidence="2" id="KW-1133">Transmembrane helix</keyword>
<accession>A0ABW2C5H3</accession>
<dbReference type="EMBL" id="JBHSXX010000001">
    <property type="protein sequence ID" value="MFC6870084.1"/>
    <property type="molecule type" value="Genomic_DNA"/>
</dbReference>
<evidence type="ECO:0000313" key="3">
    <source>
        <dbReference type="EMBL" id="MFC6870084.1"/>
    </source>
</evidence>
<feature type="region of interest" description="Disordered" evidence="1">
    <location>
        <begin position="1"/>
        <end position="25"/>
    </location>
</feature>
<dbReference type="InterPro" id="IPR025327">
    <property type="entry name" value="DUF4233"/>
</dbReference>
<dbReference type="Proteomes" id="UP001596337">
    <property type="component" value="Unassembled WGS sequence"/>
</dbReference>
<gene>
    <name evidence="3" type="ORF">ACFQGD_23355</name>
</gene>
<organism evidence="3 4">
    <name type="scientific">Haloechinothrix salitolerans</name>
    <dbReference type="NCBI Taxonomy" id="926830"/>
    <lineage>
        <taxon>Bacteria</taxon>
        <taxon>Bacillati</taxon>
        <taxon>Actinomycetota</taxon>
        <taxon>Actinomycetes</taxon>
        <taxon>Pseudonocardiales</taxon>
        <taxon>Pseudonocardiaceae</taxon>
        <taxon>Haloechinothrix</taxon>
    </lineage>
</organism>